<keyword evidence="1" id="KW-0238">DNA-binding</keyword>
<accession>A0A3A8ELX5</accession>
<keyword evidence="2" id="KW-1185">Reference proteome</keyword>
<protein>
    <submittedName>
        <fullName evidence="1">DNA-binding protein</fullName>
    </submittedName>
</protein>
<dbReference type="RefSeq" id="WP_120371508.1">
    <property type="nucleotide sequence ID" value="NZ_RAXU01000049.1"/>
</dbReference>
<comment type="caution">
    <text evidence="1">The sequence shown here is derived from an EMBL/GenBank/DDBJ whole genome shotgun (WGS) entry which is preliminary data.</text>
</comment>
<name>A0A3A8ELX5_9GAMM</name>
<organism evidence="1 2">
    <name type="scientific">Acinetobacter guerrae</name>
    <dbReference type="NCBI Taxonomy" id="1843371"/>
    <lineage>
        <taxon>Bacteria</taxon>
        <taxon>Pseudomonadati</taxon>
        <taxon>Pseudomonadota</taxon>
        <taxon>Gammaproteobacteria</taxon>
        <taxon>Moraxellales</taxon>
        <taxon>Moraxellaceae</taxon>
        <taxon>Acinetobacter</taxon>
    </lineage>
</organism>
<reference evidence="1 2" key="1">
    <citation type="submission" date="2018-09" db="EMBL/GenBank/DDBJ databases">
        <title>The draft genome of Acinetobacter spp. strains.</title>
        <authorList>
            <person name="Qin J."/>
            <person name="Feng Y."/>
            <person name="Zong Z."/>
        </authorList>
    </citation>
    <scope>NUCLEOTIDE SEQUENCE [LARGE SCALE GENOMIC DNA]</scope>
    <source>
        <strain evidence="1 2">WCHAc060096</strain>
    </source>
</reference>
<dbReference type="InterPro" id="IPR026365">
    <property type="entry name" value="BcepMu_gp16"/>
</dbReference>
<dbReference type="Proteomes" id="UP000269001">
    <property type="component" value="Unassembled WGS sequence"/>
</dbReference>
<gene>
    <name evidence="1" type="ORF">D7V21_16845</name>
</gene>
<proteinExistence type="predicted"/>
<sequence>MTKLKTGDQVKQDFIACGDTVHAWSVRNGFDPSEVYRVINGYNKATKGKGFQIAIALGMKAKPEHNAKNSTIYPNFA</sequence>
<dbReference type="GO" id="GO:0003677">
    <property type="term" value="F:DNA binding"/>
    <property type="evidence" value="ECO:0007669"/>
    <property type="project" value="UniProtKB-KW"/>
</dbReference>
<dbReference type="NCBIfam" id="TIGR04111">
    <property type="entry name" value="BcepMu_gp16"/>
    <property type="match status" value="1"/>
</dbReference>
<dbReference type="EMBL" id="RAXU01000049">
    <property type="protein sequence ID" value="RKG29861.1"/>
    <property type="molecule type" value="Genomic_DNA"/>
</dbReference>
<evidence type="ECO:0000313" key="2">
    <source>
        <dbReference type="Proteomes" id="UP000269001"/>
    </source>
</evidence>
<dbReference type="AlphaFoldDB" id="A0A3A8ELX5"/>
<evidence type="ECO:0000313" key="1">
    <source>
        <dbReference type="EMBL" id="RKG29861.1"/>
    </source>
</evidence>